<accession>A0A183JM66</accession>
<proteinExistence type="predicted"/>
<protein>
    <submittedName>
        <fullName evidence="1">DUF2141 domain-containing protein</fullName>
    </submittedName>
</protein>
<dbReference type="WBParaSite" id="SCUD_0000379701-mRNA-1">
    <property type="protein sequence ID" value="SCUD_0000379701-mRNA-1"/>
    <property type="gene ID" value="SCUD_0000379701"/>
</dbReference>
<name>A0A183JM66_9TREM</name>
<sequence length="104" mass="12411">MRFSVTLNESKRSKSCIRIIMNVYYSIESIHVTPFTKEYWNHINFNLTLKQGSYHFHPYVKSDALELPPGEYETEVHILTYVGSNRRIYHNLQVYDLVPHDDNF</sequence>
<evidence type="ECO:0000313" key="1">
    <source>
        <dbReference type="WBParaSite" id="SCUD_0000379701-mRNA-1"/>
    </source>
</evidence>
<dbReference type="AlphaFoldDB" id="A0A183JM66"/>
<organism evidence="1">
    <name type="scientific">Schistosoma curassoni</name>
    <dbReference type="NCBI Taxonomy" id="6186"/>
    <lineage>
        <taxon>Eukaryota</taxon>
        <taxon>Metazoa</taxon>
        <taxon>Spiralia</taxon>
        <taxon>Lophotrochozoa</taxon>
        <taxon>Platyhelminthes</taxon>
        <taxon>Trematoda</taxon>
        <taxon>Digenea</taxon>
        <taxon>Strigeidida</taxon>
        <taxon>Schistosomatoidea</taxon>
        <taxon>Schistosomatidae</taxon>
        <taxon>Schistosoma</taxon>
    </lineage>
</organism>
<reference evidence="1" key="1">
    <citation type="submission" date="2016-06" db="UniProtKB">
        <authorList>
            <consortium name="WormBaseParasite"/>
        </authorList>
    </citation>
    <scope>IDENTIFICATION</scope>
</reference>